<sequence>MNLRSARLAALGLLALLALAACSSNSQQRERDDAIMRWESTLRWSEQYDGLLDFIHPEWLAEHPISTLDIDRLGQFRVTEYRVRQVIASPDGLGLDRRVQLRLYHVHTSRERVIDHREVWRYDEERERWLLHSGIPDPRRH</sequence>
<evidence type="ECO:0000313" key="1">
    <source>
        <dbReference type="EMBL" id="AKS41301.1"/>
    </source>
</evidence>
<dbReference type="RefSeq" id="WP_049724945.1">
    <property type="nucleotide sequence ID" value="NZ_CP012154.1"/>
</dbReference>
<gene>
    <name evidence="1" type="ORF">WM2015_920</name>
</gene>
<accession>A0A0K0XUK6</accession>
<proteinExistence type="predicted"/>
<dbReference type="PROSITE" id="PS51257">
    <property type="entry name" value="PROKAR_LIPOPROTEIN"/>
    <property type="match status" value="1"/>
</dbReference>
<organism evidence="1 2">
    <name type="scientific">Wenzhouxiangella marina</name>
    <dbReference type="NCBI Taxonomy" id="1579979"/>
    <lineage>
        <taxon>Bacteria</taxon>
        <taxon>Pseudomonadati</taxon>
        <taxon>Pseudomonadota</taxon>
        <taxon>Gammaproteobacteria</taxon>
        <taxon>Chromatiales</taxon>
        <taxon>Wenzhouxiangellaceae</taxon>
        <taxon>Wenzhouxiangella</taxon>
    </lineage>
</organism>
<dbReference type="STRING" id="1579979.WM2015_920"/>
<reference evidence="1 2" key="1">
    <citation type="submission" date="2015-07" db="EMBL/GenBank/DDBJ databases">
        <authorList>
            <person name="Noorani M."/>
        </authorList>
    </citation>
    <scope>NUCLEOTIDE SEQUENCE [LARGE SCALE GENOMIC DNA]</scope>
    <source>
        <strain evidence="1 2">KCTC 42284</strain>
    </source>
</reference>
<evidence type="ECO:0000313" key="2">
    <source>
        <dbReference type="Proteomes" id="UP000066624"/>
    </source>
</evidence>
<protein>
    <submittedName>
        <fullName evidence="1">Uncharacterized protein</fullName>
    </submittedName>
</protein>
<dbReference type="OrthoDB" id="6196416at2"/>
<dbReference type="EMBL" id="CP012154">
    <property type="protein sequence ID" value="AKS41301.1"/>
    <property type="molecule type" value="Genomic_DNA"/>
</dbReference>
<name>A0A0K0XUK6_9GAMM</name>
<dbReference type="AlphaFoldDB" id="A0A0K0XUK6"/>
<keyword evidence="2" id="KW-1185">Reference proteome</keyword>
<dbReference type="Proteomes" id="UP000066624">
    <property type="component" value="Chromosome"/>
</dbReference>
<dbReference type="KEGG" id="wma:WM2015_920"/>